<gene>
    <name evidence="1" type="ORF">MRATA1EN1_LOCUS4541</name>
</gene>
<reference evidence="1" key="1">
    <citation type="submission" date="2023-04" db="EMBL/GenBank/DDBJ databases">
        <authorList>
            <consortium name="ELIXIR-Norway"/>
        </authorList>
    </citation>
    <scope>NUCLEOTIDE SEQUENCE [LARGE SCALE GENOMIC DNA]</scope>
</reference>
<sequence length="68" mass="7348">MDFTCAHVSVSRQTDDRKDVHLSVTSILSSYKVTPAKGSCHSMPLQTPISSGLDECSGSVWPPDMLLP</sequence>
<dbReference type="EMBL" id="OX459948">
    <property type="protein sequence ID" value="CAI9155579.1"/>
    <property type="molecule type" value="Genomic_DNA"/>
</dbReference>
<organism evidence="1 2">
    <name type="scientific">Rangifer tarandus platyrhynchus</name>
    <name type="common">Svalbard reindeer</name>
    <dbReference type="NCBI Taxonomy" id="3082113"/>
    <lineage>
        <taxon>Eukaryota</taxon>
        <taxon>Metazoa</taxon>
        <taxon>Chordata</taxon>
        <taxon>Craniata</taxon>
        <taxon>Vertebrata</taxon>
        <taxon>Euteleostomi</taxon>
        <taxon>Mammalia</taxon>
        <taxon>Eutheria</taxon>
        <taxon>Laurasiatheria</taxon>
        <taxon>Artiodactyla</taxon>
        <taxon>Ruminantia</taxon>
        <taxon>Pecora</taxon>
        <taxon>Cervidae</taxon>
        <taxon>Odocoileinae</taxon>
        <taxon>Rangifer</taxon>
    </lineage>
</organism>
<keyword evidence="2" id="KW-1185">Reference proteome</keyword>
<protein>
    <submittedName>
        <fullName evidence="1">Uncharacterized protein</fullName>
    </submittedName>
</protein>
<evidence type="ECO:0000313" key="1">
    <source>
        <dbReference type="EMBL" id="CAI9155579.1"/>
    </source>
</evidence>
<proteinExistence type="predicted"/>
<name>A0ABN8Y6Z2_RANTA</name>
<accession>A0ABN8Y6Z2</accession>
<dbReference type="Proteomes" id="UP001176941">
    <property type="component" value="Chromosome 12"/>
</dbReference>
<evidence type="ECO:0000313" key="2">
    <source>
        <dbReference type="Proteomes" id="UP001176941"/>
    </source>
</evidence>